<feature type="region of interest" description="Disordered" evidence="1">
    <location>
        <begin position="1"/>
        <end position="47"/>
    </location>
</feature>
<protein>
    <submittedName>
        <fullName evidence="2">Uncharacterized protein</fullName>
    </submittedName>
</protein>
<feature type="compositionally biased region" description="Polar residues" evidence="1">
    <location>
        <begin position="21"/>
        <end position="47"/>
    </location>
</feature>
<dbReference type="Proteomes" id="UP000608071">
    <property type="component" value="Unassembled WGS sequence"/>
</dbReference>
<accession>A0ABR8STA3</accession>
<feature type="compositionally biased region" description="Basic residues" evidence="1">
    <location>
        <begin position="10"/>
        <end position="19"/>
    </location>
</feature>
<sequence>MAKSSENKVSSKKLSKKASHVLQSNSASKTSKSLAGSVLAQSGTDSK</sequence>
<keyword evidence="3" id="KW-1185">Reference proteome</keyword>
<dbReference type="RefSeq" id="WP_191797528.1">
    <property type="nucleotide sequence ID" value="NZ_JACSQL010000001.1"/>
</dbReference>
<evidence type="ECO:0000313" key="3">
    <source>
        <dbReference type="Proteomes" id="UP000608071"/>
    </source>
</evidence>
<organism evidence="2 3">
    <name type="scientific">Paenibacillus gallinarum</name>
    <dbReference type="NCBI Taxonomy" id="2762232"/>
    <lineage>
        <taxon>Bacteria</taxon>
        <taxon>Bacillati</taxon>
        <taxon>Bacillota</taxon>
        <taxon>Bacilli</taxon>
        <taxon>Bacillales</taxon>
        <taxon>Paenibacillaceae</taxon>
        <taxon>Paenibacillus</taxon>
    </lineage>
</organism>
<evidence type="ECO:0000313" key="2">
    <source>
        <dbReference type="EMBL" id="MBD7966729.1"/>
    </source>
</evidence>
<evidence type="ECO:0000256" key="1">
    <source>
        <dbReference type="SAM" id="MobiDB-lite"/>
    </source>
</evidence>
<comment type="caution">
    <text evidence="2">The sequence shown here is derived from an EMBL/GenBank/DDBJ whole genome shotgun (WGS) entry which is preliminary data.</text>
</comment>
<dbReference type="EMBL" id="JACSQL010000001">
    <property type="protein sequence ID" value="MBD7966729.1"/>
    <property type="molecule type" value="Genomic_DNA"/>
</dbReference>
<gene>
    <name evidence="2" type="ORF">H9647_01495</name>
</gene>
<proteinExistence type="predicted"/>
<reference evidence="2 3" key="1">
    <citation type="submission" date="2020-08" db="EMBL/GenBank/DDBJ databases">
        <title>A Genomic Blueprint of the Chicken Gut Microbiome.</title>
        <authorList>
            <person name="Gilroy R."/>
            <person name="Ravi A."/>
            <person name="Getino M."/>
            <person name="Pursley I."/>
            <person name="Horton D.L."/>
            <person name="Alikhan N.-F."/>
            <person name="Baker D."/>
            <person name="Gharbi K."/>
            <person name="Hall N."/>
            <person name="Watson M."/>
            <person name="Adriaenssens E.M."/>
            <person name="Foster-Nyarko E."/>
            <person name="Jarju S."/>
            <person name="Secka A."/>
            <person name="Antonio M."/>
            <person name="Oren A."/>
            <person name="Chaudhuri R."/>
            <person name="La Ragione R.M."/>
            <person name="Hildebrand F."/>
            <person name="Pallen M.J."/>
        </authorList>
    </citation>
    <scope>NUCLEOTIDE SEQUENCE [LARGE SCALE GENOMIC DNA]</scope>
    <source>
        <strain evidence="2 3">Sa2BVA9</strain>
    </source>
</reference>
<name>A0ABR8STA3_9BACL</name>